<dbReference type="OrthoDB" id="9790314at2"/>
<feature type="domain" description="Thiolase N-terminal" evidence="1">
    <location>
        <begin position="13"/>
        <end position="181"/>
    </location>
</feature>
<dbReference type="InterPro" id="IPR002155">
    <property type="entry name" value="Thiolase"/>
</dbReference>
<dbReference type="GO" id="GO:0003988">
    <property type="term" value="F:acetyl-CoA C-acyltransferase activity"/>
    <property type="evidence" value="ECO:0007669"/>
    <property type="project" value="UniProtKB-ARBA"/>
</dbReference>
<sequence>MAFISGVGNTRYGKIDGSTTMSLAAAAAQAAMADAGLKPQDIDGLLTGYATTMPHIMLATVIAERLGVQPAYAHALQAGGATGVAMAMLAKILVDGGRCRAVLIVAAENRASGQSRDQAIQTLAQAGHPDYEVPYGATIPAYYGLLAARYMHQFGVTDEDLAELAVVMRRHAGRHPDAHLRTPITAAEVMASKPIALPLRLLDCCPVSDGGIAAIITREPTAAARVRIRGAGQAHLHQHISCARDWAAMGAKASADRAFADAGMRTADIDYLAVYDSFTITLAMLLEEIGFVRRAGAGEAARAGRFDVDGDLPLNTHGGLLSFGHCGVGGGLAHLVETQRQLAGRADGRQVKDATVGFVHGDGGVMSSHVSMVLERV</sequence>
<dbReference type="Pfam" id="PF22691">
    <property type="entry name" value="Thiolase_C_1"/>
    <property type="match status" value="1"/>
</dbReference>
<dbReference type="InterPro" id="IPR055140">
    <property type="entry name" value="Thiolase_C_2"/>
</dbReference>
<name>A0A5C8P9E1_9HYPH</name>
<evidence type="ECO:0000313" key="4">
    <source>
        <dbReference type="Proteomes" id="UP000321638"/>
    </source>
</evidence>
<dbReference type="RefSeq" id="WP_147851795.1">
    <property type="nucleotide sequence ID" value="NZ_VDUZ01000064.1"/>
</dbReference>
<proteinExistence type="predicted"/>
<evidence type="ECO:0000313" key="3">
    <source>
        <dbReference type="EMBL" id="TXL70183.1"/>
    </source>
</evidence>
<accession>A0A5C8P9E1</accession>
<dbReference type="CDD" id="cd00829">
    <property type="entry name" value="SCP-x_thiolase"/>
    <property type="match status" value="1"/>
</dbReference>
<comment type="caution">
    <text evidence="3">The sequence shown here is derived from an EMBL/GenBank/DDBJ whole genome shotgun (WGS) entry which is preliminary data.</text>
</comment>
<organism evidence="3 4">
    <name type="scientific">Vineibacter terrae</name>
    <dbReference type="NCBI Taxonomy" id="2586908"/>
    <lineage>
        <taxon>Bacteria</taxon>
        <taxon>Pseudomonadati</taxon>
        <taxon>Pseudomonadota</taxon>
        <taxon>Alphaproteobacteria</taxon>
        <taxon>Hyphomicrobiales</taxon>
        <taxon>Vineibacter</taxon>
    </lineage>
</organism>
<reference evidence="3 4" key="1">
    <citation type="submission" date="2019-06" db="EMBL/GenBank/DDBJ databases">
        <title>New taxonomy in bacterial strain CC-CFT640, isolated from vineyard.</title>
        <authorList>
            <person name="Lin S.-Y."/>
            <person name="Tsai C.-F."/>
            <person name="Young C.-C."/>
        </authorList>
    </citation>
    <scope>NUCLEOTIDE SEQUENCE [LARGE SCALE GENOMIC DNA]</scope>
    <source>
        <strain evidence="3 4">CC-CFT640</strain>
    </source>
</reference>
<dbReference type="SUPFAM" id="SSF53901">
    <property type="entry name" value="Thiolase-like"/>
    <property type="match status" value="2"/>
</dbReference>
<protein>
    <submittedName>
        <fullName evidence="3">Thiolase family protein</fullName>
    </submittedName>
</protein>
<evidence type="ECO:0000259" key="2">
    <source>
        <dbReference type="Pfam" id="PF22691"/>
    </source>
</evidence>
<dbReference type="PANTHER" id="PTHR42870">
    <property type="entry name" value="ACETYL-COA C-ACETYLTRANSFERASE"/>
    <property type="match status" value="1"/>
</dbReference>
<evidence type="ECO:0000259" key="1">
    <source>
        <dbReference type="Pfam" id="PF00108"/>
    </source>
</evidence>
<dbReference type="EMBL" id="VDUZ01000064">
    <property type="protein sequence ID" value="TXL70183.1"/>
    <property type="molecule type" value="Genomic_DNA"/>
</dbReference>
<feature type="domain" description="Thiolase C-terminal" evidence="2">
    <location>
        <begin position="232"/>
        <end position="376"/>
    </location>
</feature>
<gene>
    <name evidence="3" type="ORF">FHP25_35720</name>
</gene>
<dbReference type="Pfam" id="PF00108">
    <property type="entry name" value="Thiolase_N"/>
    <property type="match status" value="1"/>
</dbReference>
<dbReference type="PANTHER" id="PTHR42870:SF1">
    <property type="entry name" value="NON-SPECIFIC LIPID-TRANSFER PROTEIN-LIKE 2"/>
    <property type="match status" value="1"/>
</dbReference>
<dbReference type="Gene3D" id="3.40.47.10">
    <property type="match status" value="1"/>
</dbReference>
<dbReference type="Proteomes" id="UP000321638">
    <property type="component" value="Unassembled WGS sequence"/>
</dbReference>
<keyword evidence="4" id="KW-1185">Reference proteome</keyword>
<dbReference type="InterPro" id="IPR020616">
    <property type="entry name" value="Thiolase_N"/>
</dbReference>
<dbReference type="AlphaFoldDB" id="A0A5C8P9E1"/>
<dbReference type="InterPro" id="IPR016039">
    <property type="entry name" value="Thiolase-like"/>
</dbReference>
<dbReference type="PIRSF" id="PIRSF000429">
    <property type="entry name" value="Ac-CoA_Ac_transf"/>
    <property type="match status" value="1"/>
</dbReference>